<feature type="compositionally biased region" description="Pro residues" evidence="1">
    <location>
        <begin position="375"/>
        <end position="390"/>
    </location>
</feature>
<dbReference type="AlphaFoldDB" id="A0A939DI88"/>
<keyword evidence="3" id="KW-1185">Reference proteome</keyword>
<dbReference type="RefSeq" id="WP_206561401.1">
    <property type="nucleotide sequence ID" value="NZ_JAFKCZ010000011.1"/>
</dbReference>
<dbReference type="Proteomes" id="UP000664303">
    <property type="component" value="Unassembled WGS sequence"/>
</dbReference>
<gene>
    <name evidence="2" type="ORF">JYP50_15180</name>
</gene>
<organism evidence="2 3">
    <name type="scientific">Parahaliea mediterranea</name>
    <dbReference type="NCBI Taxonomy" id="651086"/>
    <lineage>
        <taxon>Bacteria</taxon>
        <taxon>Pseudomonadati</taxon>
        <taxon>Pseudomonadota</taxon>
        <taxon>Gammaproteobacteria</taxon>
        <taxon>Cellvibrionales</taxon>
        <taxon>Halieaceae</taxon>
        <taxon>Parahaliea</taxon>
    </lineage>
</organism>
<comment type="caution">
    <text evidence="2">The sequence shown here is derived from an EMBL/GenBank/DDBJ whole genome shotgun (WGS) entry which is preliminary data.</text>
</comment>
<feature type="region of interest" description="Disordered" evidence="1">
    <location>
        <begin position="231"/>
        <end position="254"/>
    </location>
</feature>
<evidence type="ECO:0000256" key="1">
    <source>
        <dbReference type="SAM" id="MobiDB-lite"/>
    </source>
</evidence>
<dbReference type="EMBL" id="JAFKCZ010000011">
    <property type="protein sequence ID" value="MBN7797952.1"/>
    <property type="molecule type" value="Genomic_DNA"/>
</dbReference>
<proteinExistence type="predicted"/>
<reference evidence="2" key="1">
    <citation type="submission" date="2021-02" db="EMBL/GenBank/DDBJ databases">
        <title>PHA producing bacteria isolated from coastal sediment in Guangdong, Shenzhen.</title>
        <authorList>
            <person name="Zheng W."/>
            <person name="Yu S."/>
            <person name="Huang Y."/>
        </authorList>
    </citation>
    <scope>NUCLEOTIDE SEQUENCE</scope>
    <source>
        <strain evidence="2">TN14-10</strain>
    </source>
</reference>
<feature type="region of interest" description="Disordered" evidence="1">
    <location>
        <begin position="330"/>
        <end position="450"/>
    </location>
</feature>
<protein>
    <submittedName>
        <fullName evidence="2">Uncharacterized protein</fullName>
    </submittedName>
</protein>
<evidence type="ECO:0000313" key="3">
    <source>
        <dbReference type="Proteomes" id="UP000664303"/>
    </source>
</evidence>
<feature type="compositionally biased region" description="Basic and acidic residues" evidence="1">
    <location>
        <begin position="235"/>
        <end position="252"/>
    </location>
</feature>
<name>A0A939DI88_9GAMM</name>
<accession>A0A939DI88</accession>
<evidence type="ECO:0000313" key="2">
    <source>
        <dbReference type="EMBL" id="MBN7797952.1"/>
    </source>
</evidence>
<sequence length="450" mass="49135">MYRYSVDHVVTYSSDDLVLFRESPFACWMERLTLENPDHGIPPDRGARPPRSPFRPQVAFAATLRANGRQFVQIDWDMDERKRRAATLEAMRTGIDFIVDGQLAVGPLAGPANLLMRTSGFSELGDYLYLPCDTQGDTGGHDIFRLCFLADLLHSIQGQLPSRMLMIRQGADELSALDTDDHIHYYRAVKRRFMLAQKEFRKHRMPDPAESSHCGRWYDCANEVLRQRMVQRQQPGREPEAEPAPHRADPGRGEVLASAPRRVVAGHRGAELYDLDSVTPRKPAAASPGLQVVGTLAEQARRLGEGAIPAAAEHTGPGLQPLRYIGESSAPPEMLAGFNPAPARKAPEDSAATLSSISGAASPARRDADQGWVVAPPPRPASSGPAPHPLDSPGFNISAHIRVAGRTSPAGVTLDTPSYEVESAAVEREPPRQTPPPFGDRLNTSDAFDS</sequence>